<dbReference type="Proteomes" id="UP001165190">
    <property type="component" value="Unassembled WGS sequence"/>
</dbReference>
<dbReference type="InterPro" id="IPR011992">
    <property type="entry name" value="EF-hand-dom_pair"/>
</dbReference>
<dbReference type="PANTHER" id="PTHR46824">
    <property type="entry name" value="CALCIUM-BINDING PROTEIN CML48-RELATED"/>
    <property type="match status" value="1"/>
</dbReference>
<dbReference type="InterPro" id="IPR002048">
    <property type="entry name" value="EF_hand_dom"/>
</dbReference>
<dbReference type="SMART" id="SM00054">
    <property type="entry name" value="EFh"/>
    <property type="match status" value="2"/>
</dbReference>
<dbReference type="GO" id="GO:0005509">
    <property type="term" value="F:calcium ion binding"/>
    <property type="evidence" value="ECO:0007669"/>
    <property type="project" value="InterPro"/>
</dbReference>
<dbReference type="SUPFAM" id="SSF47473">
    <property type="entry name" value="EF-hand"/>
    <property type="match status" value="1"/>
</dbReference>
<comment type="caution">
    <text evidence="2">The sequence shown here is derived from an EMBL/GenBank/DDBJ whole genome shotgun (WGS) entry which is preliminary data.</text>
</comment>
<organism evidence="2 3">
    <name type="scientific">Hibiscus trionum</name>
    <name type="common">Flower of an hour</name>
    <dbReference type="NCBI Taxonomy" id="183268"/>
    <lineage>
        <taxon>Eukaryota</taxon>
        <taxon>Viridiplantae</taxon>
        <taxon>Streptophyta</taxon>
        <taxon>Embryophyta</taxon>
        <taxon>Tracheophyta</taxon>
        <taxon>Spermatophyta</taxon>
        <taxon>Magnoliopsida</taxon>
        <taxon>eudicotyledons</taxon>
        <taxon>Gunneridae</taxon>
        <taxon>Pentapetalae</taxon>
        <taxon>rosids</taxon>
        <taxon>malvids</taxon>
        <taxon>Malvales</taxon>
        <taxon>Malvaceae</taxon>
        <taxon>Malvoideae</taxon>
        <taxon>Hibiscus</taxon>
    </lineage>
</organism>
<evidence type="ECO:0000313" key="3">
    <source>
        <dbReference type="Proteomes" id="UP001165190"/>
    </source>
</evidence>
<feature type="domain" description="EF-hand" evidence="1">
    <location>
        <begin position="101"/>
        <end position="136"/>
    </location>
</feature>
<name>A0A9W7IWU3_HIBTR</name>
<protein>
    <recommendedName>
        <fullName evidence="1">EF-hand domain-containing protein</fullName>
    </recommendedName>
</protein>
<dbReference type="Gene3D" id="1.10.238.10">
    <property type="entry name" value="EF-hand"/>
    <property type="match status" value="1"/>
</dbReference>
<dbReference type="AlphaFoldDB" id="A0A9W7IWU3"/>
<keyword evidence="3" id="KW-1185">Reference proteome</keyword>
<sequence length="208" mass="23242">MSDEQPQHSSNYGPPPVGCYMSAFSALFPSTFPSDMDPNIVACFRLADQDESGFIDDKGLQRALSSDNQSFSMRTVHMLIYLFTNSDIRKIGPKEFTSLFYSLQSLRAIFEKFDRGRTGKIGANELSEALLSQGIAVPPTVFELLVTKFDKTLGPIKSVDYENFILCCLVVKGLTEKFKEYDNMHTGSGRAAFTYGEFMFAVLPFLIT</sequence>
<proteinExistence type="predicted"/>
<dbReference type="OrthoDB" id="186625at2759"/>
<accession>A0A9W7IWU3</accession>
<dbReference type="PANTHER" id="PTHR46824:SF1">
    <property type="entry name" value="CALCIUM-BINDING PROTEIN CML49-RELATED"/>
    <property type="match status" value="1"/>
</dbReference>
<reference evidence="2" key="1">
    <citation type="submission" date="2023-05" db="EMBL/GenBank/DDBJ databases">
        <title>Genome and transcriptome analyses reveal genes involved in the formation of fine ridges on petal epidermal cells in Hibiscus trionum.</title>
        <authorList>
            <person name="Koshimizu S."/>
            <person name="Masuda S."/>
            <person name="Ishii T."/>
            <person name="Shirasu K."/>
            <person name="Hoshino A."/>
            <person name="Arita M."/>
        </authorList>
    </citation>
    <scope>NUCLEOTIDE SEQUENCE</scope>
    <source>
        <strain evidence="2">Hamamatsu line</strain>
    </source>
</reference>
<dbReference type="InterPro" id="IPR044590">
    <property type="entry name" value="CML48/49/50"/>
</dbReference>
<dbReference type="PROSITE" id="PS50222">
    <property type="entry name" value="EF_HAND_2"/>
    <property type="match status" value="1"/>
</dbReference>
<evidence type="ECO:0000259" key="1">
    <source>
        <dbReference type="PROSITE" id="PS50222"/>
    </source>
</evidence>
<gene>
    <name evidence="2" type="ORF">HRI_004073200</name>
</gene>
<evidence type="ECO:0000313" key="2">
    <source>
        <dbReference type="EMBL" id="GMJ04040.1"/>
    </source>
</evidence>
<dbReference type="EMBL" id="BSYR01000038">
    <property type="protein sequence ID" value="GMJ04040.1"/>
    <property type="molecule type" value="Genomic_DNA"/>
</dbReference>